<organism evidence="2 3">
    <name type="scientific">Thermanaerothrix solaris</name>
    <dbReference type="NCBI Taxonomy" id="3058434"/>
    <lineage>
        <taxon>Bacteria</taxon>
        <taxon>Bacillati</taxon>
        <taxon>Chloroflexota</taxon>
        <taxon>Anaerolineae</taxon>
        <taxon>Anaerolineales</taxon>
        <taxon>Anaerolineaceae</taxon>
        <taxon>Thermanaerothrix</taxon>
    </lineage>
</organism>
<evidence type="ECO:0000259" key="1">
    <source>
        <dbReference type="PROSITE" id="PS51746"/>
    </source>
</evidence>
<dbReference type="Proteomes" id="UP001254165">
    <property type="component" value="Unassembled WGS sequence"/>
</dbReference>
<keyword evidence="3" id="KW-1185">Reference proteome</keyword>
<dbReference type="SUPFAM" id="SSF81606">
    <property type="entry name" value="PP2C-like"/>
    <property type="match status" value="1"/>
</dbReference>
<dbReference type="SMART" id="SM00331">
    <property type="entry name" value="PP2C_SIG"/>
    <property type="match status" value="1"/>
</dbReference>
<dbReference type="Gene3D" id="3.60.40.10">
    <property type="entry name" value="PPM-type phosphatase domain"/>
    <property type="match status" value="1"/>
</dbReference>
<reference evidence="2 3" key="1">
    <citation type="submission" date="2023-07" db="EMBL/GenBank/DDBJ databases">
        <title>Novel species of Thermanaerothrix with wide hydrolytic capabilities.</title>
        <authorList>
            <person name="Zayulina K.S."/>
            <person name="Podosokorskaya O.A."/>
            <person name="Elcheninov A.G."/>
        </authorList>
    </citation>
    <scope>NUCLEOTIDE SEQUENCE [LARGE SCALE GENOMIC DNA]</scope>
    <source>
        <strain evidence="2 3">4228-RoL</strain>
    </source>
</reference>
<dbReference type="InterPro" id="IPR036457">
    <property type="entry name" value="PPM-type-like_dom_sf"/>
</dbReference>
<comment type="caution">
    <text evidence="2">The sequence shown here is derived from an EMBL/GenBank/DDBJ whole genome shotgun (WGS) entry which is preliminary data.</text>
</comment>
<name>A0ABU3NMD2_9CHLR</name>
<proteinExistence type="predicted"/>
<dbReference type="PROSITE" id="PS51746">
    <property type="entry name" value="PPM_2"/>
    <property type="match status" value="1"/>
</dbReference>
<dbReference type="RefSeq" id="WP_315624622.1">
    <property type="nucleotide sequence ID" value="NZ_JAUHMF010000001.1"/>
</dbReference>
<feature type="domain" description="PPM-type phosphatase" evidence="1">
    <location>
        <begin position="10"/>
        <end position="268"/>
    </location>
</feature>
<dbReference type="CDD" id="cd00143">
    <property type="entry name" value="PP2Cc"/>
    <property type="match status" value="1"/>
</dbReference>
<protein>
    <submittedName>
        <fullName evidence="2">Protein phosphatase 2C domain-containing protein</fullName>
    </submittedName>
</protein>
<evidence type="ECO:0000313" key="3">
    <source>
        <dbReference type="Proteomes" id="UP001254165"/>
    </source>
</evidence>
<dbReference type="InterPro" id="IPR015655">
    <property type="entry name" value="PP2C"/>
</dbReference>
<accession>A0ABU3NMD2</accession>
<evidence type="ECO:0000313" key="2">
    <source>
        <dbReference type="EMBL" id="MDT8897972.1"/>
    </source>
</evidence>
<dbReference type="Pfam" id="PF00481">
    <property type="entry name" value="PP2C"/>
    <property type="match status" value="1"/>
</dbReference>
<dbReference type="PANTHER" id="PTHR47992">
    <property type="entry name" value="PROTEIN PHOSPHATASE"/>
    <property type="match status" value="1"/>
</dbReference>
<dbReference type="EMBL" id="JAUHMF010000001">
    <property type="protein sequence ID" value="MDT8897972.1"/>
    <property type="molecule type" value="Genomic_DNA"/>
</dbReference>
<sequence length="269" mass="29717">MIRLPQPHLPVVTLSDRGRQRQNNEDRLRVSGLARAHTPEQPLLLAVLADGMGGHQAGEVAAELAVTKVEEYVIEHGDTLPPIPLLVEALRYASQVIYTQGQRNSDQSGMGATCTCALIQEKHLYIANVGDSRVYLIRNGHPYRLSVDHTWVQEALDNGWITREEAIHHPQAHMIRQFLGSANPPEVDVRLRLSAHESDQQSHANQGLLLESGDVVLLCSDGLSDLVEDEEMAHLLTHWPPESATRLLVDLANQRGGHDNISLIVISVP</sequence>
<gene>
    <name evidence="2" type="ORF">QYE77_06795</name>
</gene>
<dbReference type="SMART" id="SM00332">
    <property type="entry name" value="PP2Cc"/>
    <property type="match status" value="1"/>
</dbReference>
<dbReference type="InterPro" id="IPR001932">
    <property type="entry name" value="PPM-type_phosphatase-like_dom"/>
</dbReference>